<keyword evidence="3" id="KW-1185">Reference proteome</keyword>
<proteinExistence type="predicted"/>
<evidence type="ECO:0000313" key="2">
    <source>
        <dbReference type="EMBL" id="SET94798.1"/>
    </source>
</evidence>
<dbReference type="AlphaFoldDB" id="A0A1I0IFI3"/>
<organism evidence="2 3">
    <name type="scientific">Salinibacillus kushneri</name>
    <dbReference type="NCBI Taxonomy" id="237682"/>
    <lineage>
        <taxon>Bacteria</taxon>
        <taxon>Bacillati</taxon>
        <taxon>Bacillota</taxon>
        <taxon>Bacilli</taxon>
        <taxon>Bacillales</taxon>
        <taxon>Bacillaceae</taxon>
        <taxon>Salinibacillus</taxon>
    </lineage>
</organism>
<sequence length="109" mass="12489">MKVKMNVQTTFQGKVLKKGEEYDVQKKFAKRWSERRLAVITDTNQEDDDQRLEELNITPSGSGWYELPNGEKIQGKDKAIEAAEELIKETAEENDGGEEVTDDESQDEH</sequence>
<evidence type="ECO:0000313" key="3">
    <source>
        <dbReference type="Proteomes" id="UP000199095"/>
    </source>
</evidence>
<dbReference type="EMBL" id="FOHJ01000012">
    <property type="protein sequence ID" value="SET94798.1"/>
    <property type="molecule type" value="Genomic_DNA"/>
</dbReference>
<gene>
    <name evidence="2" type="ORF">SAMN05421676_11215</name>
</gene>
<dbReference type="Proteomes" id="UP000199095">
    <property type="component" value="Unassembled WGS sequence"/>
</dbReference>
<feature type="region of interest" description="Disordered" evidence="1">
    <location>
        <begin position="87"/>
        <end position="109"/>
    </location>
</feature>
<dbReference type="OrthoDB" id="2300838at2"/>
<dbReference type="RefSeq" id="WP_093136975.1">
    <property type="nucleotide sequence ID" value="NZ_FOHJ01000012.1"/>
</dbReference>
<accession>A0A1I0IFI3</accession>
<dbReference type="STRING" id="237682.SAMN05421676_11215"/>
<protein>
    <submittedName>
        <fullName evidence="2">Uncharacterized protein</fullName>
    </submittedName>
</protein>
<reference evidence="3" key="1">
    <citation type="submission" date="2016-10" db="EMBL/GenBank/DDBJ databases">
        <authorList>
            <person name="Varghese N."/>
            <person name="Submissions S."/>
        </authorList>
    </citation>
    <scope>NUCLEOTIDE SEQUENCE [LARGE SCALE GENOMIC DNA]</scope>
    <source>
        <strain evidence="3">CGMCC 1.3566</strain>
    </source>
</reference>
<evidence type="ECO:0000256" key="1">
    <source>
        <dbReference type="SAM" id="MobiDB-lite"/>
    </source>
</evidence>
<feature type="compositionally biased region" description="Acidic residues" evidence="1">
    <location>
        <begin position="92"/>
        <end position="109"/>
    </location>
</feature>
<name>A0A1I0IFI3_9BACI</name>